<protein>
    <submittedName>
        <fullName evidence="3">Phosphoadenosine phosphosulfate reductase</fullName>
    </submittedName>
</protein>
<evidence type="ECO:0000259" key="1">
    <source>
        <dbReference type="PROSITE" id="PS51379"/>
    </source>
</evidence>
<accession>A0A1M7IGM7</accession>
<gene>
    <name evidence="2" type="ORF">SAMN02910265_02404</name>
    <name evidence="3" type="ORF">SAMN04487860_104107</name>
</gene>
<dbReference type="GO" id="GO:0003824">
    <property type="term" value="F:catalytic activity"/>
    <property type="evidence" value="ECO:0007669"/>
    <property type="project" value="InterPro"/>
</dbReference>
<dbReference type="PANTHER" id="PTHR43196">
    <property type="entry name" value="SULFATE ADENYLYLTRANSFERASE SUBUNIT 2"/>
    <property type="match status" value="1"/>
</dbReference>
<dbReference type="Proteomes" id="UP000184394">
    <property type="component" value="Unassembled WGS sequence"/>
</dbReference>
<organism evidence="3 5">
    <name type="scientific">Ruminococcus flavefaciens</name>
    <dbReference type="NCBI Taxonomy" id="1265"/>
    <lineage>
        <taxon>Bacteria</taxon>
        <taxon>Bacillati</taxon>
        <taxon>Bacillota</taxon>
        <taxon>Clostridia</taxon>
        <taxon>Eubacteriales</taxon>
        <taxon>Oscillospiraceae</taxon>
        <taxon>Ruminococcus</taxon>
    </lineage>
</organism>
<dbReference type="SUPFAM" id="SSF54862">
    <property type="entry name" value="4Fe-4S ferredoxins"/>
    <property type="match status" value="1"/>
</dbReference>
<evidence type="ECO:0000313" key="2">
    <source>
        <dbReference type="EMBL" id="SEH73973.1"/>
    </source>
</evidence>
<dbReference type="Pfam" id="PF01507">
    <property type="entry name" value="PAPS_reduct"/>
    <property type="match status" value="1"/>
</dbReference>
<dbReference type="InterPro" id="IPR050128">
    <property type="entry name" value="Sulfate_adenylyltrnsfr_sub2"/>
</dbReference>
<dbReference type="PANTHER" id="PTHR43196:SF2">
    <property type="entry name" value="PHOSPHOADENOSINE PHOSPHOSULFATE REDUCTASE"/>
    <property type="match status" value="1"/>
</dbReference>
<feature type="domain" description="4Fe-4S ferredoxin-type" evidence="1">
    <location>
        <begin position="460"/>
        <end position="490"/>
    </location>
</feature>
<dbReference type="Proteomes" id="UP000183190">
    <property type="component" value="Unassembled WGS sequence"/>
</dbReference>
<reference evidence="2 4" key="1">
    <citation type="submission" date="2016-10" db="EMBL/GenBank/DDBJ databases">
        <authorList>
            <person name="de Groot N.N."/>
        </authorList>
    </citation>
    <scope>NUCLEOTIDE SEQUENCE [LARGE SCALE GENOMIC DNA]</scope>
    <source>
        <strain evidence="2 4">YAD2003</strain>
    </source>
</reference>
<proteinExistence type="predicted"/>
<dbReference type="EMBL" id="FNWV01000009">
    <property type="protein sequence ID" value="SEH73973.1"/>
    <property type="molecule type" value="Genomic_DNA"/>
</dbReference>
<reference evidence="3 5" key="2">
    <citation type="submission" date="2016-11" db="EMBL/GenBank/DDBJ databases">
        <authorList>
            <person name="Jaros S."/>
            <person name="Januszkiewicz K."/>
            <person name="Wedrychowicz H."/>
        </authorList>
    </citation>
    <scope>NUCLEOTIDE SEQUENCE [LARGE SCALE GENOMIC DNA]</scope>
    <source>
        <strain evidence="3 5">Y1</strain>
    </source>
</reference>
<dbReference type="InterPro" id="IPR014729">
    <property type="entry name" value="Rossmann-like_a/b/a_fold"/>
</dbReference>
<name>A0A1M7IGM7_RUMFL</name>
<dbReference type="Gene3D" id="3.40.50.620">
    <property type="entry name" value="HUPs"/>
    <property type="match status" value="1"/>
</dbReference>
<dbReference type="AlphaFoldDB" id="A0A1M7IGM7"/>
<evidence type="ECO:0000313" key="4">
    <source>
        <dbReference type="Proteomes" id="UP000183190"/>
    </source>
</evidence>
<dbReference type="PROSITE" id="PS51379">
    <property type="entry name" value="4FE4S_FER_2"/>
    <property type="match status" value="1"/>
</dbReference>
<dbReference type="InterPro" id="IPR017896">
    <property type="entry name" value="4Fe4S_Fe-S-bd"/>
</dbReference>
<sequence>MYSYSFDTQTGGILLNSTPTNFSKEPRPVYSPEMELLGFRNYWDFDPQEEIPYLWAESTAYWYRGTLIARIKGGDLYNAPELQPVIEEDGSIPYSREKGNILRPIDIEAMCEKNKDLLTVIEDSTVKMIVKEYEKFNKKLDIFHVAFSGGKDSAVLLDLVKKALPKGSFIVIFGDTGMEFPDTYAAVEYTKQQCADDGTPFYTARSHFDPHDSWRIFGPPARVLRWCCSVHKSTPQTLKMREITGKDDYIGMDFVGVRAHESLARSKYEFENFGKKQKGQYSFNPILEWTSAEIWLYMFYNKIYINNTYRKGNARAGCLFCPMGGGASDYFRHCSYEKEIDRYISYIKDSYNSTDPKQVESYITNGGWSARKNGRDLRDNKFRCVESTTKHILTITVTNPSTDWKEWIKTLGMLSVNEEDYSIRFEGDTIHFQVKETKNGYVVSIPDSIVVEKPKFSKMFKQVFRKSAYCAACQVCETNCRNGCIKFTDGKLTITDCIHCYQCHMIDSGCLLFHSLRHPQGGGRAMKSLNSFADHAPKRDWLVAFFDLKEDFFTEHTLGPMMYDMFRRFLRDAGLNEKNHFTPFAELISEIGWESDTALGLMLVNLAMENPQIAWYINNMDIGYFYERNQIEERLIALDVKPKDAKSIVKAYKRITDTPFGTSLNFGYVTDDDDMVRAKCSVSDNRVILYALYKFAEKCNMDKEFHVSYLMDDTIDRDGVSPIRIFGLYDEEELKSILLGLSSAYPEYINATFTNDLKTITLRDKTSDDVLNLFRED</sequence>
<dbReference type="RefSeq" id="WP_072949695.1">
    <property type="nucleotide sequence ID" value="NZ_FRCT01000004.1"/>
</dbReference>
<dbReference type="InterPro" id="IPR002500">
    <property type="entry name" value="PAPS_reduct_dom"/>
</dbReference>
<evidence type="ECO:0000313" key="3">
    <source>
        <dbReference type="EMBL" id="SHM39901.1"/>
    </source>
</evidence>
<dbReference type="EMBL" id="FRCT01000004">
    <property type="protein sequence ID" value="SHM39901.1"/>
    <property type="molecule type" value="Genomic_DNA"/>
</dbReference>
<evidence type="ECO:0000313" key="5">
    <source>
        <dbReference type="Proteomes" id="UP000184394"/>
    </source>
</evidence>
<dbReference type="OrthoDB" id="9774475at2"/>
<dbReference type="SUPFAM" id="SSF52402">
    <property type="entry name" value="Adenine nucleotide alpha hydrolases-like"/>
    <property type="match status" value="1"/>
</dbReference>